<comment type="caution">
    <text evidence="2">The sequence shown here is derived from an EMBL/GenBank/DDBJ whole genome shotgun (WGS) entry which is preliminary data.</text>
</comment>
<dbReference type="InterPro" id="IPR017633">
    <property type="entry name" value="Benz-CoA_dihydrodiol_lyase"/>
</dbReference>
<dbReference type="SUPFAM" id="SSF52096">
    <property type="entry name" value="ClpP/crotonase"/>
    <property type="match status" value="2"/>
</dbReference>
<dbReference type="EC" id="4.1.2.44" evidence="2"/>
<dbReference type="NCBIfam" id="TIGR03222">
    <property type="entry name" value="benzo_boxC"/>
    <property type="match status" value="1"/>
</dbReference>
<name>A0ABM8WX25_9BURK</name>
<evidence type="ECO:0000256" key="1">
    <source>
        <dbReference type="SAM" id="MobiDB-lite"/>
    </source>
</evidence>
<protein>
    <submittedName>
        <fullName evidence="2">Benzoyl-CoA-dihydrodiol lyase</fullName>
        <ecNumber evidence="2">4.1.2.44</ecNumber>
    </submittedName>
</protein>
<dbReference type="PANTHER" id="PTHR11941:SF54">
    <property type="entry name" value="ENOYL-COA HYDRATASE, MITOCHONDRIAL"/>
    <property type="match status" value="1"/>
</dbReference>
<accession>A0ABM8WX25</accession>
<sequence>MPPTAQTDPIAQPAATAQTGGNHPATPVSPVTPRQPAAATPSARVTFERHPDQYRHWRLSFDGPVATLTMDVDEDGGLREGYALKLNSYDLGVDIELHDAIQRIRFEHPEVRTVVLTSAKERIFCSGANIFMLGKSSHAWKVNFCKFTNETRNGMEDASRHSGLKFLAACNGTTAGGGYELALACDEIVLVDDRSSAVSLPEVPLLGVLPGTGGLTRLTDKRRVRRDHADMFCTTTEGVRGTRAKDWRLVDEVVKPARFADHVRERAAALAAGSDRPANEAGVALTPLSRREESGGWRYDTVRVHLDAAARKATITVFGPGKHEPGDLQGIVAAGAQWWPLKMARELDDAILDLRTNHLDIGMWVLKTDGVPAQVLACDAALQQHADHWFVRETIGMLRRTLARLDVSSRSLFALIEPDSCFAGTLLELALAADRSYMLHLPDAPDDAPRVFASAANFGWYPMPSGQTRLQARFYGESAPIEAVHDHIGAPLDALTADSLGLITAAPDDIDWEDEIRLALEERASLSPDALTGMEANLRFGPGESMETRIFGRLSAWQNWIFYRPNATGEHGALKVFGTGNKARFDWDRV</sequence>
<gene>
    <name evidence="2" type="primary">boxC</name>
    <name evidence="2" type="ORF">LMG21510_01852</name>
</gene>
<dbReference type="InterPro" id="IPR029045">
    <property type="entry name" value="ClpP/crotonase-like_dom_sf"/>
</dbReference>
<dbReference type="Gene3D" id="3.90.226.10">
    <property type="entry name" value="2-enoyl-CoA Hydratase, Chain A, domain 1"/>
    <property type="match status" value="2"/>
</dbReference>
<dbReference type="InterPro" id="IPR001753">
    <property type="entry name" value="Enoyl-CoA_hydra/iso"/>
</dbReference>
<dbReference type="EMBL" id="CAJZAH010000002">
    <property type="protein sequence ID" value="CAG9172064.1"/>
    <property type="molecule type" value="Genomic_DNA"/>
</dbReference>
<feature type="compositionally biased region" description="Polar residues" evidence="1">
    <location>
        <begin position="1"/>
        <end position="21"/>
    </location>
</feature>
<dbReference type="CDD" id="cd06558">
    <property type="entry name" value="crotonase-like"/>
    <property type="match status" value="1"/>
</dbReference>
<organism evidence="2 3">
    <name type="scientific">Cupriavidus respiraculi</name>
    <dbReference type="NCBI Taxonomy" id="195930"/>
    <lineage>
        <taxon>Bacteria</taxon>
        <taxon>Pseudomonadati</taxon>
        <taxon>Pseudomonadota</taxon>
        <taxon>Betaproteobacteria</taxon>
        <taxon>Burkholderiales</taxon>
        <taxon>Burkholderiaceae</taxon>
        <taxon>Cupriavidus</taxon>
    </lineage>
</organism>
<dbReference type="GO" id="GO:0016829">
    <property type="term" value="F:lyase activity"/>
    <property type="evidence" value="ECO:0007669"/>
    <property type="project" value="UniProtKB-KW"/>
</dbReference>
<keyword evidence="3" id="KW-1185">Reference proteome</keyword>
<evidence type="ECO:0000313" key="2">
    <source>
        <dbReference type="EMBL" id="CAG9172064.1"/>
    </source>
</evidence>
<reference evidence="2 3" key="1">
    <citation type="submission" date="2021-08" db="EMBL/GenBank/DDBJ databases">
        <authorList>
            <person name="Peeters C."/>
        </authorList>
    </citation>
    <scope>NUCLEOTIDE SEQUENCE [LARGE SCALE GENOMIC DNA]</scope>
    <source>
        <strain evidence="2 3">LMG 21510</strain>
    </source>
</reference>
<dbReference type="RefSeq" id="WP_224041284.1">
    <property type="nucleotide sequence ID" value="NZ_CAJZAH010000002.1"/>
</dbReference>
<proteinExistence type="predicted"/>
<keyword evidence="2" id="KW-0456">Lyase</keyword>
<evidence type="ECO:0000313" key="3">
    <source>
        <dbReference type="Proteomes" id="UP000721236"/>
    </source>
</evidence>
<feature type="region of interest" description="Disordered" evidence="1">
    <location>
        <begin position="1"/>
        <end position="43"/>
    </location>
</feature>
<dbReference type="PANTHER" id="PTHR11941">
    <property type="entry name" value="ENOYL-COA HYDRATASE-RELATED"/>
    <property type="match status" value="1"/>
</dbReference>
<dbReference type="Pfam" id="PF00378">
    <property type="entry name" value="ECH_1"/>
    <property type="match status" value="1"/>
</dbReference>
<dbReference type="Proteomes" id="UP000721236">
    <property type="component" value="Unassembled WGS sequence"/>
</dbReference>